<dbReference type="OrthoDB" id="7355489at2"/>
<name>A0A1H6I488_MAGFU</name>
<protein>
    <submittedName>
        <fullName evidence="1">Uncharacterized protein</fullName>
    </submittedName>
</protein>
<sequence length="153" mass="16062">MSIALKLQPSPLPSTPVQCSPQSLLAATAIRADDRVVVIGPGAFDHLPGLARSGCKRAVALRSASFGRREMGAADVIWFTGVETIGADLHDAIEHLETSRIVVMELAHDGAKAGLAPFLGQLRAKGLADQTVSKAGGRTLMVASRPAWLRCVV</sequence>
<dbReference type="EMBL" id="FNWO01000008">
    <property type="protein sequence ID" value="SEH41222.1"/>
    <property type="molecule type" value="Genomic_DNA"/>
</dbReference>
<accession>A0A1H6I488</accession>
<proteinExistence type="predicted"/>
<dbReference type="AlphaFoldDB" id="A0A1H6I488"/>
<organism evidence="1 2">
    <name type="scientific">Magnetospirillum fulvum</name>
    <name type="common">Rhodospirillum fulvum</name>
    <dbReference type="NCBI Taxonomy" id="1082"/>
    <lineage>
        <taxon>Bacteria</taxon>
        <taxon>Pseudomonadati</taxon>
        <taxon>Pseudomonadota</taxon>
        <taxon>Alphaproteobacteria</taxon>
        <taxon>Rhodospirillales</taxon>
        <taxon>Rhodospirillaceae</taxon>
        <taxon>Magnetospirillum</taxon>
    </lineage>
</organism>
<dbReference type="RefSeq" id="WP_074768477.1">
    <property type="nucleotide sequence ID" value="NZ_FNWO01000008.1"/>
</dbReference>
<evidence type="ECO:0000313" key="1">
    <source>
        <dbReference type="EMBL" id="SEH41222.1"/>
    </source>
</evidence>
<dbReference type="Proteomes" id="UP000182983">
    <property type="component" value="Unassembled WGS sequence"/>
</dbReference>
<evidence type="ECO:0000313" key="2">
    <source>
        <dbReference type="Proteomes" id="UP000182983"/>
    </source>
</evidence>
<reference evidence="2" key="1">
    <citation type="submission" date="2016-10" db="EMBL/GenBank/DDBJ databases">
        <authorList>
            <person name="Varghese N."/>
            <person name="Submissions S."/>
        </authorList>
    </citation>
    <scope>NUCLEOTIDE SEQUENCE [LARGE SCALE GENOMIC DNA]</scope>
    <source>
        <strain evidence="2">DSM 13234</strain>
    </source>
</reference>
<gene>
    <name evidence="1" type="ORF">SAMN04244559_02192</name>
</gene>
<keyword evidence="2" id="KW-1185">Reference proteome</keyword>